<dbReference type="PANTHER" id="PTHR13947">
    <property type="entry name" value="GNAT FAMILY N-ACETYLTRANSFERASE"/>
    <property type="match status" value="1"/>
</dbReference>
<keyword evidence="1" id="KW-0808">Transferase</keyword>
<evidence type="ECO:0000256" key="1">
    <source>
        <dbReference type="ARBA" id="ARBA00022679"/>
    </source>
</evidence>
<dbReference type="InterPro" id="IPR050769">
    <property type="entry name" value="NAT_camello-type"/>
</dbReference>
<evidence type="ECO:0000313" key="4">
    <source>
        <dbReference type="Proteomes" id="UP000705983"/>
    </source>
</evidence>
<dbReference type="SUPFAM" id="SSF55729">
    <property type="entry name" value="Acyl-CoA N-acyltransferases (Nat)"/>
    <property type="match status" value="1"/>
</dbReference>
<protein>
    <submittedName>
        <fullName evidence="3">GNAT family N-acetyltransferase</fullName>
    </submittedName>
</protein>
<dbReference type="PANTHER" id="PTHR13947:SF37">
    <property type="entry name" value="LD18367P"/>
    <property type="match status" value="1"/>
</dbReference>
<dbReference type="InterPro" id="IPR016181">
    <property type="entry name" value="Acyl_CoA_acyltransferase"/>
</dbReference>
<dbReference type="Pfam" id="PF13673">
    <property type="entry name" value="Acetyltransf_10"/>
    <property type="match status" value="1"/>
</dbReference>
<name>A0ABS2THZ0_9ACTO</name>
<dbReference type="EMBL" id="JAFFJS010000003">
    <property type="protein sequence ID" value="MBM9433166.1"/>
    <property type="molecule type" value="Genomic_DNA"/>
</dbReference>
<dbReference type="Gene3D" id="3.40.630.30">
    <property type="match status" value="1"/>
</dbReference>
<gene>
    <name evidence="3" type="ORF">JVW63_05575</name>
</gene>
<feature type="domain" description="N-acetyltransferase" evidence="2">
    <location>
        <begin position="2"/>
        <end position="149"/>
    </location>
</feature>
<reference evidence="4" key="1">
    <citation type="submission" date="2021-02" db="EMBL/GenBank/DDBJ databases">
        <title>Leucobacter sp. CX169.</title>
        <authorList>
            <person name="Cheng Y."/>
        </authorList>
    </citation>
    <scope>NUCLEOTIDE SEQUENCE [LARGE SCALE GENOMIC DNA]</scope>
    <source>
        <strain evidence="4">JY899</strain>
    </source>
</reference>
<dbReference type="RefSeq" id="WP_204736283.1">
    <property type="nucleotide sequence ID" value="NZ_CP059676.1"/>
</dbReference>
<proteinExistence type="predicted"/>
<sequence>MVITRVDSPEDMADVWALRRDVFVVEQNVPLEEEMDDLDHDPSTIHLLARDELGPLATGRILLDSPGHVHLGRICVARRVRGTGVGKRLLLALEATALDVYAVDGVLTVALSAQRDAQGFYESVGYSRADDREYLDAGIWHRDMVKRISRATL</sequence>
<evidence type="ECO:0000259" key="2">
    <source>
        <dbReference type="PROSITE" id="PS51186"/>
    </source>
</evidence>
<organism evidence="3 4">
    <name type="scientific">Flaviflexus equikiangi</name>
    <dbReference type="NCBI Taxonomy" id="2758573"/>
    <lineage>
        <taxon>Bacteria</taxon>
        <taxon>Bacillati</taxon>
        <taxon>Actinomycetota</taxon>
        <taxon>Actinomycetes</taxon>
        <taxon>Actinomycetales</taxon>
        <taxon>Actinomycetaceae</taxon>
        <taxon>Flaviflexus</taxon>
    </lineage>
</organism>
<evidence type="ECO:0000313" key="3">
    <source>
        <dbReference type="EMBL" id="MBM9433166.1"/>
    </source>
</evidence>
<accession>A0ABS2THZ0</accession>
<comment type="caution">
    <text evidence="3">The sequence shown here is derived from an EMBL/GenBank/DDBJ whole genome shotgun (WGS) entry which is preliminary data.</text>
</comment>
<dbReference type="Proteomes" id="UP000705983">
    <property type="component" value="Unassembled WGS sequence"/>
</dbReference>
<dbReference type="InterPro" id="IPR000182">
    <property type="entry name" value="GNAT_dom"/>
</dbReference>
<dbReference type="PROSITE" id="PS51186">
    <property type="entry name" value="GNAT"/>
    <property type="match status" value="1"/>
</dbReference>
<keyword evidence="4" id="KW-1185">Reference proteome</keyword>